<evidence type="ECO:0000313" key="10">
    <source>
        <dbReference type="Proteomes" id="UP001385389"/>
    </source>
</evidence>
<keyword evidence="9" id="KW-0413">Isomerase</keyword>
<dbReference type="SUPFAM" id="SSF56235">
    <property type="entry name" value="N-terminal nucleophile aminohydrolases (Ntn hydrolases)"/>
    <property type="match status" value="1"/>
</dbReference>
<evidence type="ECO:0000256" key="4">
    <source>
        <dbReference type="ARBA" id="ARBA00022741"/>
    </source>
</evidence>
<proteinExistence type="inferred from homology"/>
<comment type="pathway">
    <text evidence="1">Amino-acid biosynthesis; L-asparagine biosynthesis; L-asparagine from L-aspartate (L-Gln route): step 1/1.</text>
</comment>
<evidence type="ECO:0000256" key="2">
    <source>
        <dbReference type="ARBA" id="ARBA00005752"/>
    </source>
</evidence>
<evidence type="ECO:0000256" key="3">
    <source>
        <dbReference type="ARBA" id="ARBA00012737"/>
    </source>
</evidence>
<comment type="catalytic activity">
    <reaction evidence="7">
        <text>L-aspartate + L-glutamine + ATP + H2O = L-asparagine + L-glutamate + AMP + diphosphate + H(+)</text>
        <dbReference type="Rhea" id="RHEA:12228"/>
        <dbReference type="ChEBI" id="CHEBI:15377"/>
        <dbReference type="ChEBI" id="CHEBI:15378"/>
        <dbReference type="ChEBI" id="CHEBI:29985"/>
        <dbReference type="ChEBI" id="CHEBI:29991"/>
        <dbReference type="ChEBI" id="CHEBI:30616"/>
        <dbReference type="ChEBI" id="CHEBI:33019"/>
        <dbReference type="ChEBI" id="CHEBI:58048"/>
        <dbReference type="ChEBI" id="CHEBI:58359"/>
        <dbReference type="ChEBI" id="CHEBI:456215"/>
        <dbReference type="EC" id="6.3.5.4"/>
    </reaction>
</comment>
<sequence length="641" mass="72239">MCGIAGILRFAGNNNDKQLIQAMTDVISHRGPDDHGFLAATPEEAPIPRGKWAHAKSPFPIHFGHRRLSILDLSAAGRQPMASTDGTVWITYNGEAYNYLELRQELKELGYSFHTGTDTEVLLAAYQAWGAEFISRVNGMFAFALLDLRENRFFLFRDRFGIKPLFYHLNGSRLLFGSEIKCLLQSPDVTRTVNQQAVRSYLCSQILDHRPETFFEGINSLAPGHYMSCSLSQRQPRIHRYYNVLERAAAMPAVSSPVEAFRETFERSISYRLRSDVRVGACLSGGLDSSSIVCTLKKLLNEGVSESSSIGNSLVTFTSCHDDPRFDEREFVKAVTDESGANSIHVFSDPEELTQHLATLVWHQDEPFSSPAIYAQYCLMEAARRENVLVLLDGQGGDELLCGYRKFFFFYLKQLVRQKKPLACARELLGALLHGDENLLDMRAAKRYMPGKLGSSNPMNALLTKRFLAESSTPTIGWGSSLVERQVADIEQFSIPPLLRYEDRNSMAFGIETRLPFLDYNVTELSLALPVETKIKNGIAKHILRDAMRGTVPDAVLDRRTKMGFVMPEDAWLRGPLAPLVEKALTKKQSILDGMVDKPKALKIFNHFMQGQPTPVRSRDFFRLLCLDIWAQTHNLEKTHD</sequence>
<accession>A0ABZ2IX92</accession>
<dbReference type="RefSeq" id="WP_338667735.1">
    <property type="nucleotide sequence ID" value="NZ_CP146609.1"/>
</dbReference>
<dbReference type="PIRSF" id="PIRSF001589">
    <property type="entry name" value="Asn_synthetase_glu-h"/>
    <property type="match status" value="1"/>
</dbReference>
<dbReference type="GO" id="GO:0004066">
    <property type="term" value="F:asparagine synthase (glutamine-hydrolyzing) activity"/>
    <property type="evidence" value="ECO:0007669"/>
    <property type="project" value="UniProtKB-EC"/>
</dbReference>
<evidence type="ECO:0000256" key="7">
    <source>
        <dbReference type="ARBA" id="ARBA00048741"/>
    </source>
</evidence>
<dbReference type="Pfam" id="PF00733">
    <property type="entry name" value="Asn_synthase"/>
    <property type="match status" value="1"/>
</dbReference>
<keyword evidence="5" id="KW-0067">ATP-binding</keyword>
<keyword evidence="9" id="KW-0436">Ligase</keyword>
<dbReference type="EMBL" id="CP146609">
    <property type="protein sequence ID" value="WWX22054.1"/>
    <property type="molecule type" value="Genomic_DNA"/>
</dbReference>
<keyword evidence="6" id="KW-0315">Glutamine amidotransferase</keyword>
<feature type="domain" description="Glutamine amidotransferase type-2" evidence="8">
    <location>
        <begin position="2"/>
        <end position="232"/>
    </location>
</feature>
<protein>
    <recommendedName>
        <fullName evidence="3">asparagine synthase (glutamine-hydrolyzing)</fullName>
        <ecNumber evidence="3">6.3.5.4</ecNumber>
    </recommendedName>
</protein>
<dbReference type="InterPro" id="IPR001962">
    <property type="entry name" value="Asn_synthase"/>
</dbReference>
<dbReference type="PANTHER" id="PTHR43284">
    <property type="entry name" value="ASPARAGINE SYNTHETASE (GLUTAMINE-HYDROLYZING)"/>
    <property type="match status" value="1"/>
</dbReference>
<comment type="similarity">
    <text evidence="2">Belongs to the asparagine synthetase family.</text>
</comment>
<dbReference type="Gene3D" id="3.40.50.620">
    <property type="entry name" value="HUPs"/>
    <property type="match status" value="1"/>
</dbReference>
<dbReference type="NCBIfam" id="TIGR01536">
    <property type="entry name" value="asn_synth_AEB"/>
    <property type="match status" value="1"/>
</dbReference>
<keyword evidence="10" id="KW-1185">Reference proteome</keyword>
<evidence type="ECO:0000256" key="5">
    <source>
        <dbReference type="ARBA" id="ARBA00022840"/>
    </source>
</evidence>
<dbReference type="InterPro" id="IPR033738">
    <property type="entry name" value="AsnB_N"/>
</dbReference>
<dbReference type="InterPro" id="IPR006426">
    <property type="entry name" value="Asn_synth_AEB"/>
</dbReference>
<reference evidence="9 10" key="1">
    <citation type="submission" date="2024-03" db="EMBL/GenBank/DDBJ databases">
        <title>Phenotype and Genome Characterization of a Sulfate-Reducing Bacterium Pseudodesulfovibrio sp. strain 5S69, isolated from Petroleum Reservoir in Tatarstan (Russia).</title>
        <authorList>
            <person name="Bidzhieva S.K."/>
            <person name="Kadnikov V."/>
            <person name="Tourova T.P."/>
            <person name="Samigullina S.R."/>
            <person name="Sokolova D.S."/>
            <person name="Poltaraus A.B."/>
            <person name="Avtukh A.N."/>
            <person name="Tereshina V.M."/>
            <person name="Mardanov A.V."/>
            <person name="Nazina T.N."/>
        </authorList>
    </citation>
    <scope>NUCLEOTIDE SEQUENCE [LARGE SCALE GENOMIC DNA]</scope>
    <source>
        <strain evidence="9 10">5S69</strain>
    </source>
</reference>
<dbReference type="Gene3D" id="3.60.20.10">
    <property type="entry name" value="Glutamine Phosphoribosylpyrophosphate, subunit 1, domain 1"/>
    <property type="match status" value="1"/>
</dbReference>
<dbReference type="PROSITE" id="PS51278">
    <property type="entry name" value="GATASE_TYPE_2"/>
    <property type="match status" value="1"/>
</dbReference>
<evidence type="ECO:0000259" key="8">
    <source>
        <dbReference type="PROSITE" id="PS51278"/>
    </source>
</evidence>
<evidence type="ECO:0000313" key="9">
    <source>
        <dbReference type="EMBL" id="WWX22054.1"/>
    </source>
</evidence>
<dbReference type="SUPFAM" id="SSF52402">
    <property type="entry name" value="Adenine nucleotide alpha hydrolases-like"/>
    <property type="match status" value="1"/>
</dbReference>
<dbReference type="PANTHER" id="PTHR43284:SF1">
    <property type="entry name" value="ASPARAGINE SYNTHETASE"/>
    <property type="match status" value="1"/>
</dbReference>
<dbReference type="InterPro" id="IPR029055">
    <property type="entry name" value="Ntn_hydrolases_N"/>
</dbReference>
<dbReference type="CDD" id="cd01991">
    <property type="entry name" value="Asn_synthase_B_C"/>
    <property type="match status" value="1"/>
</dbReference>
<dbReference type="InterPro" id="IPR014729">
    <property type="entry name" value="Rossmann-like_a/b/a_fold"/>
</dbReference>
<keyword evidence="4" id="KW-0547">Nucleotide-binding</keyword>
<dbReference type="GO" id="GO:0016853">
    <property type="term" value="F:isomerase activity"/>
    <property type="evidence" value="ECO:0007669"/>
    <property type="project" value="UniProtKB-KW"/>
</dbReference>
<dbReference type="Proteomes" id="UP001385389">
    <property type="component" value="Chromosome"/>
</dbReference>
<dbReference type="CDD" id="cd00712">
    <property type="entry name" value="AsnB"/>
    <property type="match status" value="1"/>
</dbReference>
<dbReference type="Pfam" id="PF13537">
    <property type="entry name" value="GATase_7"/>
    <property type="match status" value="1"/>
</dbReference>
<dbReference type="InterPro" id="IPR051786">
    <property type="entry name" value="ASN_synthetase/amidase"/>
</dbReference>
<evidence type="ECO:0000256" key="1">
    <source>
        <dbReference type="ARBA" id="ARBA00005187"/>
    </source>
</evidence>
<name>A0ABZ2IX92_9BACT</name>
<organism evidence="9 10">
    <name type="scientific">Pseudodesulfovibrio methanolicus</name>
    <dbReference type="NCBI Taxonomy" id="3126690"/>
    <lineage>
        <taxon>Bacteria</taxon>
        <taxon>Pseudomonadati</taxon>
        <taxon>Thermodesulfobacteriota</taxon>
        <taxon>Desulfovibrionia</taxon>
        <taxon>Desulfovibrionales</taxon>
        <taxon>Desulfovibrionaceae</taxon>
    </lineage>
</organism>
<evidence type="ECO:0000256" key="6">
    <source>
        <dbReference type="ARBA" id="ARBA00022962"/>
    </source>
</evidence>
<gene>
    <name evidence="9" type="primary">asnB</name>
    <name evidence="9" type="ORF">V8V93_16615</name>
</gene>
<dbReference type="EC" id="6.3.5.4" evidence="3"/>
<dbReference type="InterPro" id="IPR017932">
    <property type="entry name" value="GATase_2_dom"/>
</dbReference>